<reference evidence="1 2" key="1">
    <citation type="submission" date="2017-09" db="EMBL/GenBank/DDBJ databases">
        <title>Large-scale bioinformatics analysis of Bacillus genomes uncovers conserved roles of natural products in bacterial physiology.</title>
        <authorList>
            <consortium name="Agbiome Team Llc"/>
            <person name="Bleich R.M."/>
            <person name="Grubbs K.J."/>
            <person name="Santa Maria K.C."/>
            <person name="Allen S.E."/>
            <person name="Farag S."/>
            <person name="Shank E.A."/>
            <person name="Bowers A."/>
        </authorList>
    </citation>
    <scope>NUCLEOTIDE SEQUENCE [LARGE SCALE GENOMIC DNA]</scope>
    <source>
        <strain evidence="1 2">AFS041432</strain>
    </source>
</reference>
<dbReference type="AlphaFoldDB" id="A0A2C1DXN4"/>
<gene>
    <name evidence="1" type="ORF">COD09_07285</name>
</gene>
<dbReference type="EMBL" id="NULO01000018">
    <property type="protein sequence ID" value="PGT04420.1"/>
    <property type="molecule type" value="Genomic_DNA"/>
</dbReference>
<organism evidence="1 2">
    <name type="scientific">Bacillus cereus</name>
    <dbReference type="NCBI Taxonomy" id="1396"/>
    <lineage>
        <taxon>Bacteria</taxon>
        <taxon>Bacillati</taxon>
        <taxon>Bacillota</taxon>
        <taxon>Bacilli</taxon>
        <taxon>Bacillales</taxon>
        <taxon>Bacillaceae</taxon>
        <taxon>Bacillus</taxon>
        <taxon>Bacillus cereus group</taxon>
    </lineage>
</organism>
<accession>A0A2C1DXN4</accession>
<protein>
    <submittedName>
        <fullName evidence="1">Uncharacterized protein</fullName>
    </submittedName>
</protein>
<evidence type="ECO:0000313" key="2">
    <source>
        <dbReference type="Proteomes" id="UP000225872"/>
    </source>
</evidence>
<name>A0A2C1DXN4_BACCE</name>
<comment type="caution">
    <text evidence="1">The sequence shown here is derived from an EMBL/GenBank/DDBJ whole genome shotgun (WGS) entry which is preliminary data.</text>
</comment>
<proteinExistence type="predicted"/>
<sequence length="63" mass="7942">MGNNCRCRHFRDCNRFWDDLMFGRCRRRDCDDCCCKRKRHCDCDECHCNRKRDDDDDDKCRKW</sequence>
<dbReference type="Proteomes" id="UP000225872">
    <property type="component" value="Unassembled WGS sequence"/>
</dbReference>
<dbReference type="RefSeq" id="WP_081338134.1">
    <property type="nucleotide sequence ID" value="NZ_NULO01000018.1"/>
</dbReference>
<evidence type="ECO:0000313" key="1">
    <source>
        <dbReference type="EMBL" id="PGT04420.1"/>
    </source>
</evidence>